<comment type="similarity">
    <text evidence="7">Belongs to the MsrQ family.</text>
</comment>
<keyword evidence="7" id="KW-0479">Metal-binding</keyword>
<feature type="transmembrane region" description="Helical" evidence="7">
    <location>
        <begin position="182"/>
        <end position="201"/>
    </location>
</feature>
<keyword evidence="5 7" id="KW-0408">Iron</keyword>
<comment type="caution">
    <text evidence="7">Lacks conserved residue(s) required for the propagation of feature annotation.</text>
</comment>
<protein>
    <recommendedName>
        <fullName evidence="7">Protein-methionine-sulfoxide reductase heme-binding subunit MsrQ</fullName>
    </recommendedName>
    <alternativeName>
        <fullName evidence="7">Flavocytochrome MsrQ</fullName>
    </alternativeName>
</protein>
<keyword evidence="7" id="KW-0288">FMN</keyword>
<evidence type="ECO:0000313" key="9">
    <source>
        <dbReference type="EMBL" id="TSE35968.1"/>
    </source>
</evidence>
<feature type="transmembrane region" description="Helical" evidence="7">
    <location>
        <begin position="152"/>
        <end position="170"/>
    </location>
</feature>
<dbReference type="Proteomes" id="UP000318294">
    <property type="component" value="Unassembled WGS sequence"/>
</dbReference>
<dbReference type="Pfam" id="PF01794">
    <property type="entry name" value="Ferric_reduct"/>
    <property type="match status" value="1"/>
</dbReference>
<evidence type="ECO:0000256" key="6">
    <source>
        <dbReference type="ARBA" id="ARBA00023136"/>
    </source>
</evidence>
<comment type="cofactor">
    <cofactor evidence="7">
        <name>heme b</name>
        <dbReference type="ChEBI" id="CHEBI:60344"/>
    </cofactor>
    <text evidence="7">Binds 1 heme b (iron(II)-protoporphyrin IX) group per subunit.</text>
</comment>
<dbReference type="GO" id="GO:0030091">
    <property type="term" value="P:protein repair"/>
    <property type="evidence" value="ECO:0007669"/>
    <property type="project" value="UniProtKB-UniRule"/>
</dbReference>
<keyword evidence="7" id="KW-0249">Electron transport</keyword>
<name>A0A554XJJ9_9BURK</name>
<comment type="subunit">
    <text evidence="7">Heterodimer of a catalytic subunit (MsrP) and a heme-binding subunit (MsrQ).</text>
</comment>
<feature type="transmembrane region" description="Helical" evidence="7">
    <location>
        <begin position="121"/>
        <end position="145"/>
    </location>
</feature>
<proteinExistence type="inferred from homology"/>
<dbReference type="GO" id="GO:0046872">
    <property type="term" value="F:metal ion binding"/>
    <property type="evidence" value="ECO:0007669"/>
    <property type="project" value="UniProtKB-KW"/>
</dbReference>
<dbReference type="AlphaFoldDB" id="A0A554XJJ9"/>
<keyword evidence="2 7" id="KW-0813">Transport</keyword>
<evidence type="ECO:0000256" key="5">
    <source>
        <dbReference type="ARBA" id="ARBA00023004"/>
    </source>
</evidence>
<dbReference type="RefSeq" id="WP_144327357.1">
    <property type="nucleotide sequence ID" value="NZ_VJON01000003.1"/>
</dbReference>
<dbReference type="PANTHER" id="PTHR36964:SF1">
    <property type="entry name" value="PROTEIN-METHIONINE-SULFOXIDE REDUCTASE HEME-BINDING SUBUNIT MSRQ"/>
    <property type="match status" value="1"/>
</dbReference>
<dbReference type="PANTHER" id="PTHR36964">
    <property type="entry name" value="PROTEIN-METHIONINE-SULFOXIDE REDUCTASE HEME-BINDING SUBUNIT MSRQ"/>
    <property type="match status" value="1"/>
</dbReference>
<comment type="caution">
    <text evidence="9">The sequence shown here is derived from an EMBL/GenBank/DDBJ whole genome shotgun (WGS) entry which is preliminary data.</text>
</comment>
<comment type="cofactor">
    <cofactor evidence="7">
        <name>FMN</name>
        <dbReference type="ChEBI" id="CHEBI:58210"/>
    </cofactor>
    <text evidence="7">Binds 1 FMN per subunit.</text>
</comment>
<comment type="function">
    <text evidence="7">Part of the MsrPQ system that repairs oxidized periplasmic proteins containing methionine sulfoxide residues (Met-O), using respiratory chain electrons. Thus protects these proteins from oxidative-stress damage caused by reactive species of oxygen and chlorine generated by the host defense mechanisms. MsrPQ is essential for the maintenance of envelope integrity under bleach stress, rescuing a wide series of structurally unrelated periplasmic proteins from methionine oxidation. MsrQ provides electrons for reduction to the reductase catalytic subunit MsrP, using the quinone pool of the respiratory chain.</text>
</comment>
<keyword evidence="7" id="KW-0349">Heme</keyword>
<dbReference type="GO" id="GO:0010181">
    <property type="term" value="F:FMN binding"/>
    <property type="evidence" value="ECO:0007669"/>
    <property type="project" value="UniProtKB-UniRule"/>
</dbReference>
<evidence type="ECO:0000256" key="2">
    <source>
        <dbReference type="ARBA" id="ARBA00022448"/>
    </source>
</evidence>
<dbReference type="GO" id="GO:0009055">
    <property type="term" value="F:electron transfer activity"/>
    <property type="evidence" value="ECO:0007669"/>
    <property type="project" value="UniProtKB-UniRule"/>
</dbReference>
<keyword evidence="6 7" id="KW-0472">Membrane</keyword>
<evidence type="ECO:0000256" key="3">
    <source>
        <dbReference type="ARBA" id="ARBA00022692"/>
    </source>
</evidence>
<keyword evidence="7" id="KW-1003">Cell membrane</keyword>
<feature type="domain" description="Ferric oxidoreductase" evidence="8">
    <location>
        <begin position="51"/>
        <end position="165"/>
    </location>
</feature>
<dbReference type="GO" id="GO:0005886">
    <property type="term" value="C:plasma membrane"/>
    <property type="evidence" value="ECO:0007669"/>
    <property type="project" value="UniProtKB-SubCell"/>
</dbReference>
<comment type="subcellular location">
    <subcellularLocation>
        <location evidence="7">Cell membrane</location>
        <topology evidence="7">Multi-pass membrane protein</topology>
    </subcellularLocation>
    <subcellularLocation>
        <location evidence="1">Membrane</location>
        <topology evidence="1">Multi-pass membrane protein</topology>
    </subcellularLocation>
</comment>
<feature type="transmembrane region" description="Helical" evidence="7">
    <location>
        <begin position="45"/>
        <end position="63"/>
    </location>
</feature>
<dbReference type="GO" id="GO:0020037">
    <property type="term" value="F:heme binding"/>
    <property type="evidence" value="ECO:0007669"/>
    <property type="project" value="UniProtKB-UniRule"/>
</dbReference>
<dbReference type="HAMAP" id="MF_01207">
    <property type="entry name" value="MsrQ"/>
    <property type="match status" value="1"/>
</dbReference>
<evidence type="ECO:0000256" key="4">
    <source>
        <dbReference type="ARBA" id="ARBA00022989"/>
    </source>
</evidence>
<dbReference type="EMBL" id="VJON01000003">
    <property type="protein sequence ID" value="TSE35968.1"/>
    <property type="molecule type" value="Genomic_DNA"/>
</dbReference>
<keyword evidence="10" id="KW-1185">Reference proteome</keyword>
<sequence length="212" mass="23672">MSTREWAETAVRALRPWVMTALVAPALWLWGAALADRLGANPAEALIRGLGDWALGLLCATLAVTPLREATGWRTWAAWRRPLGLWTFTYAAMHLLAYAWLDQGGRLAAVVDDVAQRPFIAVGMATFGLLVPLAATSHGAAVRWLGALRWRALHRAVYVVAALVCLHFWWMRAGKRDYADVVLAASVLALLLGWRGVRWWWTRRRRVPSSPR</sequence>
<dbReference type="GO" id="GO:0016679">
    <property type="term" value="F:oxidoreductase activity, acting on diphenols and related substances as donors"/>
    <property type="evidence" value="ECO:0007669"/>
    <property type="project" value="TreeGrafter"/>
</dbReference>
<organism evidence="9 10">
    <name type="scientific">Tepidimonas charontis</name>
    <dbReference type="NCBI Taxonomy" id="2267262"/>
    <lineage>
        <taxon>Bacteria</taxon>
        <taxon>Pseudomonadati</taxon>
        <taxon>Pseudomonadota</taxon>
        <taxon>Betaproteobacteria</taxon>
        <taxon>Burkholderiales</taxon>
        <taxon>Tepidimonas</taxon>
    </lineage>
</organism>
<dbReference type="OrthoDB" id="9788328at2"/>
<reference evidence="9 10" key="1">
    <citation type="submission" date="2019-07" db="EMBL/GenBank/DDBJ databases">
        <title>Tepidimonas charontis SPSP-6 draft genome.</title>
        <authorList>
            <person name="Da Costa M.S."/>
            <person name="Froufe H.J.C."/>
            <person name="Egas C."/>
            <person name="Albuquerque L."/>
        </authorList>
    </citation>
    <scope>NUCLEOTIDE SEQUENCE [LARGE SCALE GENOMIC DNA]</scope>
    <source>
        <strain evidence="9 10">SPSP-6</strain>
    </source>
</reference>
<dbReference type="InterPro" id="IPR013130">
    <property type="entry name" value="Fe3_Rdtase_TM_dom"/>
</dbReference>
<keyword evidence="3 7" id="KW-0812">Transmembrane</keyword>
<keyword evidence="7" id="KW-0285">Flavoprotein</keyword>
<evidence type="ECO:0000256" key="7">
    <source>
        <dbReference type="HAMAP-Rule" id="MF_01207"/>
    </source>
</evidence>
<evidence type="ECO:0000313" key="10">
    <source>
        <dbReference type="Proteomes" id="UP000318294"/>
    </source>
</evidence>
<gene>
    <name evidence="7 9" type="primary">msrQ</name>
    <name evidence="9" type="ORF">Tchar_00323</name>
</gene>
<evidence type="ECO:0000256" key="1">
    <source>
        <dbReference type="ARBA" id="ARBA00004141"/>
    </source>
</evidence>
<evidence type="ECO:0000259" key="8">
    <source>
        <dbReference type="Pfam" id="PF01794"/>
    </source>
</evidence>
<feature type="transmembrane region" description="Helical" evidence="7">
    <location>
        <begin position="83"/>
        <end position="101"/>
    </location>
</feature>
<dbReference type="InterPro" id="IPR022837">
    <property type="entry name" value="MsrQ-like"/>
</dbReference>
<accession>A0A554XJJ9</accession>
<keyword evidence="4 7" id="KW-1133">Transmembrane helix</keyword>